<evidence type="ECO:0000256" key="1">
    <source>
        <dbReference type="SAM" id="Phobius"/>
    </source>
</evidence>
<dbReference type="EMBL" id="JAUIQD010000002">
    <property type="protein sequence ID" value="KAK3360564.1"/>
    <property type="molecule type" value="Genomic_DNA"/>
</dbReference>
<feature type="transmembrane region" description="Helical" evidence="1">
    <location>
        <begin position="406"/>
        <end position="431"/>
    </location>
</feature>
<feature type="transmembrane region" description="Helical" evidence="1">
    <location>
        <begin position="467"/>
        <end position="489"/>
    </location>
</feature>
<reference evidence="3" key="2">
    <citation type="submission" date="2023-06" db="EMBL/GenBank/DDBJ databases">
        <authorList>
            <consortium name="Lawrence Berkeley National Laboratory"/>
            <person name="Haridas S."/>
            <person name="Hensen N."/>
            <person name="Bonometti L."/>
            <person name="Westerberg I."/>
            <person name="Brannstrom I.O."/>
            <person name="Guillou S."/>
            <person name="Cros-Aarteil S."/>
            <person name="Calhoun S."/>
            <person name="Kuo A."/>
            <person name="Mondo S."/>
            <person name="Pangilinan J."/>
            <person name="Riley R."/>
            <person name="Labutti K."/>
            <person name="Andreopoulos B."/>
            <person name="Lipzen A."/>
            <person name="Chen C."/>
            <person name="Yanf M."/>
            <person name="Daum C."/>
            <person name="Ng V."/>
            <person name="Clum A."/>
            <person name="Steindorff A."/>
            <person name="Ohm R."/>
            <person name="Martin F."/>
            <person name="Silar P."/>
            <person name="Natvig D."/>
            <person name="Lalanne C."/>
            <person name="Gautier V."/>
            <person name="Ament-Velasquez S.L."/>
            <person name="Kruys A."/>
            <person name="Hutchinson M.I."/>
            <person name="Powell A.J."/>
            <person name="Barry K."/>
            <person name="Miller A.N."/>
            <person name="Grigoriev I.V."/>
            <person name="Debuchy R."/>
            <person name="Gladieux P."/>
            <person name="Thoren M.H."/>
            <person name="Johannesson H."/>
        </authorList>
    </citation>
    <scope>NUCLEOTIDE SEQUENCE</scope>
    <source>
        <strain evidence="3">CBS 955.72</strain>
    </source>
</reference>
<keyword evidence="2" id="KW-0732">Signal</keyword>
<keyword evidence="1" id="KW-0472">Membrane</keyword>
<name>A0AAJ0HSD3_9PEZI</name>
<gene>
    <name evidence="3" type="ORF">B0T25DRAFT_496507</name>
</gene>
<evidence type="ECO:0000313" key="4">
    <source>
        <dbReference type="Proteomes" id="UP001275084"/>
    </source>
</evidence>
<feature type="transmembrane region" description="Helical" evidence="1">
    <location>
        <begin position="531"/>
        <end position="555"/>
    </location>
</feature>
<evidence type="ECO:0000256" key="2">
    <source>
        <dbReference type="SAM" id="SignalP"/>
    </source>
</evidence>
<organism evidence="3 4">
    <name type="scientific">Lasiosphaeria hispida</name>
    <dbReference type="NCBI Taxonomy" id="260671"/>
    <lineage>
        <taxon>Eukaryota</taxon>
        <taxon>Fungi</taxon>
        <taxon>Dikarya</taxon>
        <taxon>Ascomycota</taxon>
        <taxon>Pezizomycotina</taxon>
        <taxon>Sordariomycetes</taxon>
        <taxon>Sordariomycetidae</taxon>
        <taxon>Sordariales</taxon>
        <taxon>Lasiosphaeriaceae</taxon>
        <taxon>Lasiosphaeria</taxon>
    </lineage>
</organism>
<feature type="transmembrane region" description="Helical" evidence="1">
    <location>
        <begin position="443"/>
        <end position="460"/>
    </location>
</feature>
<comment type="caution">
    <text evidence="3">The sequence shown here is derived from an EMBL/GenBank/DDBJ whole genome shotgun (WGS) entry which is preliminary data.</text>
</comment>
<feature type="transmembrane region" description="Helical" evidence="1">
    <location>
        <begin position="244"/>
        <end position="266"/>
    </location>
</feature>
<protein>
    <submittedName>
        <fullName evidence="3">Uncharacterized protein</fullName>
    </submittedName>
</protein>
<keyword evidence="1" id="KW-1133">Transmembrane helix</keyword>
<sequence length="591" mass="66633">MWPKIAFSIIALTALGHTGIAQSTYRWSECKQRVLDIQTGNLTLGLISNETIDQYLYHGQVVGLDKSFPRDKYLSVTYQGCLAICGNPIAFYEPQRALSLASNWIFPLAILLNLPWESLHRQKLSKTLVTALNWLGSPQTALTAIIFNFHQLRDAYRRTPVNSFLWHLYSAAYYVLYCVDQFDGLTLVNADAAGASARPAPALEVLMYGLFRPLSKDPDPDVRLTNQLLVTLAFQLRILRRRNVIPTLANLMIFLIAFIFSVILAFGEMGADNTPFSLTFGLFVTWLPLLVVFSIVDRNPVSTDRTAILISRWLYNVYAVKTWAVQDGTIPTPIKWWRPGDDVPDCFRAYNFIGQGRELGYRGLLHATLKISETADLCAKSGKGQIKCTEEISIRVAEKLSGRKPWAWYVTALTALLLVWTAVLSAFVVSFYAPTVGLHCRPLTYLLFGVFSSVPWIVQFSKRSQPWAIWVSHVFNSLAILAFLAAIVFQVTGVTSNCFCRSSAVNLGYAKAYLDFEGFAFYRQNFNVDSFWISAAVVGGLAPAVAFMVALFWWFKCKPFWRVDENETQHWPESGYELQDWVGSADTAWLQ</sequence>
<accession>A0AAJ0HSD3</accession>
<dbReference type="Proteomes" id="UP001275084">
    <property type="component" value="Unassembled WGS sequence"/>
</dbReference>
<feature type="chain" id="PRO_5042566873" evidence="2">
    <location>
        <begin position="22"/>
        <end position="591"/>
    </location>
</feature>
<dbReference type="AlphaFoldDB" id="A0AAJ0HSD3"/>
<proteinExistence type="predicted"/>
<evidence type="ECO:0000313" key="3">
    <source>
        <dbReference type="EMBL" id="KAK3360564.1"/>
    </source>
</evidence>
<keyword evidence="4" id="KW-1185">Reference proteome</keyword>
<reference evidence="3" key="1">
    <citation type="journal article" date="2023" name="Mol. Phylogenet. Evol.">
        <title>Genome-scale phylogeny and comparative genomics of the fungal order Sordariales.</title>
        <authorList>
            <person name="Hensen N."/>
            <person name="Bonometti L."/>
            <person name="Westerberg I."/>
            <person name="Brannstrom I.O."/>
            <person name="Guillou S."/>
            <person name="Cros-Aarteil S."/>
            <person name="Calhoun S."/>
            <person name="Haridas S."/>
            <person name="Kuo A."/>
            <person name="Mondo S."/>
            <person name="Pangilinan J."/>
            <person name="Riley R."/>
            <person name="LaButti K."/>
            <person name="Andreopoulos B."/>
            <person name="Lipzen A."/>
            <person name="Chen C."/>
            <person name="Yan M."/>
            <person name="Daum C."/>
            <person name="Ng V."/>
            <person name="Clum A."/>
            <person name="Steindorff A."/>
            <person name="Ohm R.A."/>
            <person name="Martin F."/>
            <person name="Silar P."/>
            <person name="Natvig D.O."/>
            <person name="Lalanne C."/>
            <person name="Gautier V."/>
            <person name="Ament-Velasquez S.L."/>
            <person name="Kruys A."/>
            <person name="Hutchinson M.I."/>
            <person name="Powell A.J."/>
            <person name="Barry K."/>
            <person name="Miller A.N."/>
            <person name="Grigoriev I.V."/>
            <person name="Debuchy R."/>
            <person name="Gladieux P."/>
            <person name="Hiltunen Thoren M."/>
            <person name="Johannesson H."/>
        </authorList>
    </citation>
    <scope>NUCLEOTIDE SEQUENCE</scope>
    <source>
        <strain evidence="3">CBS 955.72</strain>
    </source>
</reference>
<feature type="signal peptide" evidence="2">
    <location>
        <begin position="1"/>
        <end position="21"/>
    </location>
</feature>
<feature type="transmembrane region" description="Helical" evidence="1">
    <location>
        <begin position="278"/>
        <end position="296"/>
    </location>
</feature>
<keyword evidence="1" id="KW-0812">Transmembrane</keyword>